<protein>
    <submittedName>
        <fullName evidence="2">PIN2/TERF1-interacting telomerase inhibitor 1 like protein</fullName>
    </submittedName>
</protein>
<proteinExistence type="predicted"/>
<dbReference type="InterPro" id="IPR050656">
    <property type="entry name" value="PINX1"/>
</dbReference>
<comment type="caution">
    <text evidence="2">The sequence shown here is derived from an EMBL/GenBank/DDBJ whole genome shotgun (WGS) entry which is preliminary data.</text>
</comment>
<dbReference type="GO" id="GO:0003676">
    <property type="term" value="F:nucleic acid binding"/>
    <property type="evidence" value="ECO:0007669"/>
    <property type="project" value="InterPro"/>
</dbReference>
<gene>
    <name evidence="2" type="ORF">HNY73_004959</name>
</gene>
<keyword evidence="3" id="KW-1185">Reference proteome</keyword>
<dbReference type="SMART" id="SM00443">
    <property type="entry name" value="G_patch"/>
    <property type="match status" value="1"/>
</dbReference>
<evidence type="ECO:0000313" key="3">
    <source>
        <dbReference type="Proteomes" id="UP000807504"/>
    </source>
</evidence>
<dbReference type="PANTHER" id="PTHR23149:SF27">
    <property type="entry name" value="PIN2_TERF1-INTERACTING TELOMERASE INHIBITOR 1"/>
    <property type="match status" value="1"/>
</dbReference>
<accession>A0A8T0FT46</accession>
<dbReference type="Pfam" id="PF01585">
    <property type="entry name" value="G-patch"/>
    <property type="match status" value="1"/>
</dbReference>
<dbReference type="InterPro" id="IPR000467">
    <property type="entry name" value="G_patch_dom"/>
</dbReference>
<reference evidence="2" key="1">
    <citation type="journal article" date="2020" name="bioRxiv">
        <title>Chromosome-level reference genome of the European wasp spider Argiope bruennichi: a resource for studies on range expansion and evolutionary adaptation.</title>
        <authorList>
            <person name="Sheffer M.M."/>
            <person name="Hoppe A."/>
            <person name="Krehenwinkel H."/>
            <person name="Uhl G."/>
            <person name="Kuss A.W."/>
            <person name="Jensen L."/>
            <person name="Jensen C."/>
            <person name="Gillespie R.G."/>
            <person name="Hoff K.J."/>
            <person name="Prost S."/>
        </authorList>
    </citation>
    <scope>NUCLEOTIDE SEQUENCE</scope>
</reference>
<sequence length="134" mass="15565">MCAVKIGRLGKFDLNPRGELWCKDENRFGHKLLSKFGWSQGKGLGKNEDGIVENLKVRLKMGQTGVGWDEKLPIGIDYREYDAVLKDLSEKYQKPGEIKNEDTSLEKRSQQFKNRIHYQKFVRGKDISHILRKI</sequence>
<evidence type="ECO:0000259" key="1">
    <source>
        <dbReference type="PROSITE" id="PS50174"/>
    </source>
</evidence>
<dbReference type="EMBL" id="JABXBU010000003">
    <property type="protein sequence ID" value="KAF8793485.1"/>
    <property type="molecule type" value="Genomic_DNA"/>
</dbReference>
<dbReference type="GO" id="GO:0010521">
    <property type="term" value="F:telomerase inhibitor activity"/>
    <property type="evidence" value="ECO:0007669"/>
    <property type="project" value="TreeGrafter"/>
</dbReference>
<dbReference type="PANTHER" id="PTHR23149">
    <property type="entry name" value="G PATCH DOMAIN CONTAINING PROTEIN"/>
    <property type="match status" value="1"/>
</dbReference>
<dbReference type="GO" id="GO:0005730">
    <property type="term" value="C:nucleolus"/>
    <property type="evidence" value="ECO:0007669"/>
    <property type="project" value="TreeGrafter"/>
</dbReference>
<organism evidence="2 3">
    <name type="scientific">Argiope bruennichi</name>
    <name type="common">Wasp spider</name>
    <name type="synonym">Aranea bruennichi</name>
    <dbReference type="NCBI Taxonomy" id="94029"/>
    <lineage>
        <taxon>Eukaryota</taxon>
        <taxon>Metazoa</taxon>
        <taxon>Ecdysozoa</taxon>
        <taxon>Arthropoda</taxon>
        <taxon>Chelicerata</taxon>
        <taxon>Arachnida</taxon>
        <taxon>Araneae</taxon>
        <taxon>Araneomorphae</taxon>
        <taxon>Entelegynae</taxon>
        <taxon>Araneoidea</taxon>
        <taxon>Araneidae</taxon>
        <taxon>Argiope</taxon>
    </lineage>
</organism>
<name>A0A8T0FT46_ARGBR</name>
<dbReference type="PROSITE" id="PS50174">
    <property type="entry name" value="G_PATCH"/>
    <property type="match status" value="1"/>
</dbReference>
<dbReference type="AlphaFoldDB" id="A0A8T0FT46"/>
<feature type="domain" description="G-patch" evidence="1">
    <location>
        <begin position="25"/>
        <end position="71"/>
    </location>
</feature>
<evidence type="ECO:0000313" key="2">
    <source>
        <dbReference type="EMBL" id="KAF8793485.1"/>
    </source>
</evidence>
<reference evidence="2" key="2">
    <citation type="submission" date="2020-06" db="EMBL/GenBank/DDBJ databases">
        <authorList>
            <person name="Sheffer M."/>
        </authorList>
    </citation>
    <scope>NUCLEOTIDE SEQUENCE</scope>
</reference>
<dbReference type="Proteomes" id="UP000807504">
    <property type="component" value="Unassembled WGS sequence"/>
</dbReference>